<reference evidence="2 3" key="1">
    <citation type="submission" date="2023-05" db="EMBL/GenBank/DDBJ databases">
        <title>A 100% complete, gapless, phased diploid assembly of the Scenedesmus obliquus UTEX 3031 genome.</title>
        <authorList>
            <person name="Biondi T.C."/>
            <person name="Hanschen E.R."/>
            <person name="Kwon T."/>
            <person name="Eng W."/>
            <person name="Kruse C.P.S."/>
            <person name="Koehler S.I."/>
            <person name="Kunde Y."/>
            <person name="Gleasner C.D."/>
            <person name="You Mak K.T."/>
            <person name="Polle J."/>
            <person name="Hovde B.T."/>
            <person name="Starkenburg S.R."/>
        </authorList>
    </citation>
    <scope>NUCLEOTIDE SEQUENCE [LARGE SCALE GENOMIC DNA]</scope>
    <source>
        <strain evidence="2 3">DOE0152z</strain>
    </source>
</reference>
<evidence type="ECO:0008006" key="4">
    <source>
        <dbReference type="Google" id="ProtNLM"/>
    </source>
</evidence>
<keyword evidence="3" id="KW-1185">Reference proteome</keyword>
<feature type="region of interest" description="Disordered" evidence="1">
    <location>
        <begin position="48"/>
        <end position="85"/>
    </location>
</feature>
<accession>A0ABY8UF59</accession>
<dbReference type="Proteomes" id="UP001244341">
    <property type="component" value="Chromosome 11b"/>
</dbReference>
<organism evidence="2 3">
    <name type="scientific">Tetradesmus obliquus</name>
    <name type="common">Green alga</name>
    <name type="synonym">Acutodesmus obliquus</name>
    <dbReference type="NCBI Taxonomy" id="3088"/>
    <lineage>
        <taxon>Eukaryota</taxon>
        <taxon>Viridiplantae</taxon>
        <taxon>Chlorophyta</taxon>
        <taxon>core chlorophytes</taxon>
        <taxon>Chlorophyceae</taxon>
        <taxon>CS clade</taxon>
        <taxon>Sphaeropleales</taxon>
        <taxon>Scenedesmaceae</taxon>
        <taxon>Tetradesmus</taxon>
    </lineage>
</organism>
<evidence type="ECO:0000313" key="3">
    <source>
        <dbReference type="Proteomes" id="UP001244341"/>
    </source>
</evidence>
<name>A0ABY8UF59_TETOB</name>
<protein>
    <recommendedName>
        <fullName evidence="4">SMP domain-containing protein</fullName>
    </recommendedName>
</protein>
<evidence type="ECO:0000256" key="1">
    <source>
        <dbReference type="SAM" id="MobiDB-lite"/>
    </source>
</evidence>
<gene>
    <name evidence="2" type="ORF">OEZ85_005810</name>
</gene>
<feature type="compositionally biased region" description="Polar residues" evidence="1">
    <location>
        <begin position="48"/>
        <end position="68"/>
    </location>
</feature>
<dbReference type="EMBL" id="CP126218">
    <property type="protein sequence ID" value="WIA19920.1"/>
    <property type="molecule type" value="Genomic_DNA"/>
</dbReference>
<proteinExistence type="predicted"/>
<sequence length="85" mass="8666">MADERHALKELVKSHIPGTEAHHRRSDGDPAFCAATATGKNVDLATEQAQPDTLGGSAQPTAGLQQQEPGAAGEILKGLGAAAKP</sequence>
<evidence type="ECO:0000313" key="2">
    <source>
        <dbReference type="EMBL" id="WIA19920.1"/>
    </source>
</evidence>